<comment type="caution">
    <text evidence="3">The sequence shown here is derived from an EMBL/GenBank/DDBJ whole genome shotgun (WGS) entry which is preliminary data.</text>
</comment>
<dbReference type="GO" id="GO:0016787">
    <property type="term" value="F:hydrolase activity"/>
    <property type="evidence" value="ECO:0007669"/>
    <property type="project" value="UniProtKB-KW"/>
</dbReference>
<dbReference type="PANTHER" id="PTHR34407:SF1">
    <property type="entry name" value="SGNH HYDROLASE-TYPE ESTERASE DOMAIN-CONTAINING PROTEIN"/>
    <property type="match status" value="1"/>
</dbReference>
<feature type="transmembrane region" description="Helical" evidence="2">
    <location>
        <begin position="56"/>
        <end position="76"/>
    </location>
</feature>
<dbReference type="PANTHER" id="PTHR34407">
    <property type="entry name" value="EXPRESSED PROTEIN"/>
    <property type="match status" value="1"/>
</dbReference>
<evidence type="ECO:0000256" key="2">
    <source>
        <dbReference type="SAM" id="Phobius"/>
    </source>
</evidence>
<protein>
    <submittedName>
        <fullName evidence="3">SGNH hydrolase-type esterase domain-containing protein</fullName>
    </submittedName>
</protein>
<feature type="region of interest" description="Disordered" evidence="1">
    <location>
        <begin position="1"/>
        <end position="42"/>
    </location>
</feature>
<reference evidence="3" key="1">
    <citation type="submission" date="2023-02" db="EMBL/GenBank/DDBJ databases">
        <title>Identification and recombinant expression of a fungal hydrolase from Papiliotrema laurentii that hydrolyzes apple cutin and clears colloidal polyester polyurethane.</title>
        <authorList>
            <consortium name="DOE Joint Genome Institute"/>
            <person name="Roman V.A."/>
            <person name="Bojanowski C."/>
            <person name="Crable B.R."/>
            <person name="Wagner D.N."/>
            <person name="Hung C.S."/>
            <person name="Nadeau L.J."/>
            <person name="Schratz L."/>
            <person name="Haridas S."/>
            <person name="Pangilinan J."/>
            <person name="Lipzen A."/>
            <person name="Na H."/>
            <person name="Yan M."/>
            <person name="Ng V."/>
            <person name="Grigoriev I.V."/>
            <person name="Spatafora J.W."/>
            <person name="Barlow D."/>
            <person name="Biffinger J."/>
            <person name="Kelley-Loughnane N."/>
            <person name="Varaljay V.A."/>
            <person name="Crookes-Goodson W.J."/>
        </authorList>
    </citation>
    <scope>NUCLEOTIDE SEQUENCE</scope>
    <source>
        <strain evidence="3">5307AH</strain>
    </source>
</reference>
<proteinExistence type="predicted"/>
<dbReference type="Gene3D" id="3.40.50.1110">
    <property type="entry name" value="SGNH hydrolase"/>
    <property type="match status" value="1"/>
</dbReference>
<keyword evidence="2" id="KW-1133">Transmembrane helix</keyword>
<keyword evidence="4" id="KW-1185">Reference proteome</keyword>
<evidence type="ECO:0000256" key="1">
    <source>
        <dbReference type="SAM" id="MobiDB-lite"/>
    </source>
</evidence>
<accession>A0AAD9CU52</accession>
<dbReference type="InterPro" id="IPR036514">
    <property type="entry name" value="SGNH_hydro_sf"/>
</dbReference>
<keyword evidence="3" id="KW-0378">Hydrolase</keyword>
<dbReference type="Proteomes" id="UP001182556">
    <property type="component" value="Unassembled WGS sequence"/>
</dbReference>
<gene>
    <name evidence="3" type="ORF">DB88DRAFT_497082</name>
</gene>
<dbReference type="EMBL" id="JAODAN010000009">
    <property type="protein sequence ID" value="KAK1922084.1"/>
    <property type="molecule type" value="Genomic_DNA"/>
</dbReference>
<dbReference type="AlphaFoldDB" id="A0AAD9CU52"/>
<keyword evidence="2" id="KW-0812">Transmembrane</keyword>
<dbReference type="SUPFAM" id="SSF52266">
    <property type="entry name" value="SGNH hydrolase"/>
    <property type="match status" value="1"/>
</dbReference>
<evidence type="ECO:0000313" key="4">
    <source>
        <dbReference type="Proteomes" id="UP001182556"/>
    </source>
</evidence>
<name>A0AAD9CU52_PAPLA</name>
<evidence type="ECO:0000313" key="3">
    <source>
        <dbReference type="EMBL" id="KAK1922084.1"/>
    </source>
</evidence>
<organism evidence="3 4">
    <name type="scientific">Papiliotrema laurentii</name>
    <name type="common">Cryptococcus laurentii</name>
    <dbReference type="NCBI Taxonomy" id="5418"/>
    <lineage>
        <taxon>Eukaryota</taxon>
        <taxon>Fungi</taxon>
        <taxon>Dikarya</taxon>
        <taxon>Basidiomycota</taxon>
        <taxon>Agaricomycotina</taxon>
        <taxon>Tremellomycetes</taxon>
        <taxon>Tremellales</taxon>
        <taxon>Rhynchogastremaceae</taxon>
        <taxon>Papiliotrema</taxon>
    </lineage>
</organism>
<dbReference type="CDD" id="cd00229">
    <property type="entry name" value="SGNH_hydrolase"/>
    <property type="match status" value="1"/>
</dbReference>
<sequence>MSPLHRRGASEDYEMADNGGESSHPLLNGSPNLGTRHETRSSRYIRPTSAQVLKRWWKPLAALLSPFILLFIYAMVHPHVPGLPPLPTVSIHHGGSTSGEWVGEVNIPQDVCNCGATDEGERLCSIYQPEGLRHSRAIEGSGARVRRVLQKAREGHALKIGVLGGSVSACHGVHPSLEYPQGDPNGPGCYTSLVSQWFHKTFPGVQHEFLNGAIGGMDSSYYAFCGTHHIALDADLIILEFDVNDQADLAYQAFFDQLLRVLLEFKSQPAVVILGAWSPQVALDVGYADPQVVHVPIAQFRDVPYVSVKRLMFNNFLRFPQSTAKTFFLPDMLHPNARGHRVLADLLTAYLEVELCRLSKWGLPWVPEHTQTVATSLSFNDLVQVDFNLDPPHMTDPLTPPEGWEKTFDLAPLQEVSTELRHFVLPNTPYDISPVGLFEPLRDVVNPAKPDPTSAEHVMNLPQPQMFCVDANDREHPMTPTSYDGWEPFVWNGEKHFWVSSTVGARIRVEIKVNAGRVAVYYYRSQHYDLGDALCWVDDNEKGAVNLAGYWTKQYNVAVVAYIDEKVTPGDHYVTCEISSNTSHPTNSLAHHWRLVAVMAT</sequence>
<keyword evidence="2" id="KW-0472">Membrane</keyword>